<accession>A0ABD2AT80</accession>
<evidence type="ECO:0000313" key="2">
    <source>
        <dbReference type="Proteomes" id="UP001607303"/>
    </source>
</evidence>
<name>A0ABD2AT80_VESMC</name>
<evidence type="ECO:0000313" key="1">
    <source>
        <dbReference type="EMBL" id="KAL2723793.1"/>
    </source>
</evidence>
<keyword evidence="2" id="KW-1185">Reference proteome</keyword>
<protein>
    <submittedName>
        <fullName evidence="1">Cuticle protein 65-like isoform X1</fullName>
    </submittedName>
</protein>
<organism evidence="1 2">
    <name type="scientific">Vespula maculifrons</name>
    <name type="common">Eastern yellow jacket</name>
    <name type="synonym">Wasp</name>
    <dbReference type="NCBI Taxonomy" id="7453"/>
    <lineage>
        <taxon>Eukaryota</taxon>
        <taxon>Metazoa</taxon>
        <taxon>Ecdysozoa</taxon>
        <taxon>Arthropoda</taxon>
        <taxon>Hexapoda</taxon>
        <taxon>Insecta</taxon>
        <taxon>Pterygota</taxon>
        <taxon>Neoptera</taxon>
        <taxon>Endopterygota</taxon>
        <taxon>Hymenoptera</taxon>
        <taxon>Apocrita</taxon>
        <taxon>Aculeata</taxon>
        <taxon>Vespoidea</taxon>
        <taxon>Vespidae</taxon>
        <taxon>Vespinae</taxon>
        <taxon>Vespula</taxon>
    </lineage>
</organism>
<dbReference type="Proteomes" id="UP001607303">
    <property type="component" value="Unassembled WGS sequence"/>
</dbReference>
<dbReference type="EMBL" id="JAYRBN010000113">
    <property type="protein sequence ID" value="KAL2723793.1"/>
    <property type="molecule type" value="Genomic_DNA"/>
</dbReference>
<proteinExistence type="predicted"/>
<reference evidence="1 2" key="1">
    <citation type="journal article" date="2024" name="Ann. Entomol. Soc. Am.">
        <title>Genomic analyses of the southern and eastern yellowjacket wasps (Hymenoptera: Vespidae) reveal evolutionary signatures of social life.</title>
        <authorList>
            <person name="Catto M.A."/>
            <person name="Caine P.B."/>
            <person name="Orr S.E."/>
            <person name="Hunt B.G."/>
            <person name="Goodisman M.A.D."/>
        </authorList>
    </citation>
    <scope>NUCLEOTIDE SEQUENCE [LARGE SCALE GENOMIC DNA]</scope>
    <source>
        <strain evidence="1">232</strain>
        <tissue evidence="1">Head and thorax</tissue>
    </source>
</reference>
<dbReference type="AlphaFoldDB" id="A0ABD2AT80"/>
<comment type="caution">
    <text evidence="1">The sequence shown here is derived from an EMBL/GenBank/DDBJ whole genome shotgun (WGS) entry which is preliminary data.</text>
</comment>
<sequence>MRSITWNNEPIKQDRLIVPNRETRNFPARRRRSTEPGALRKSSTYRKEVLCHGRDSDKLIQNTFAVNLAIVPQS</sequence>
<gene>
    <name evidence="1" type="ORF">V1477_019025</name>
</gene>